<dbReference type="KEGG" id="pchm:VFPPC_17567"/>
<comment type="caution">
    <text evidence="2">The sequence shown here is derived from an EMBL/GenBank/DDBJ whole genome shotgun (WGS) entry which is preliminary data.</text>
</comment>
<evidence type="ECO:0000313" key="3">
    <source>
        <dbReference type="Proteomes" id="UP000078397"/>
    </source>
</evidence>
<reference evidence="2 3" key="1">
    <citation type="journal article" date="2016" name="PLoS Pathog.">
        <title>Biosynthesis of antibiotic leucinostatins in bio-control fungus Purpureocillium lilacinum and their inhibition on phytophthora revealed by genome mining.</title>
        <authorList>
            <person name="Wang G."/>
            <person name="Liu Z."/>
            <person name="Lin R."/>
            <person name="Li E."/>
            <person name="Mao Z."/>
            <person name="Ling J."/>
            <person name="Yang Y."/>
            <person name="Yin W.B."/>
            <person name="Xie B."/>
        </authorList>
    </citation>
    <scope>NUCLEOTIDE SEQUENCE [LARGE SCALE GENOMIC DNA]</scope>
    <source>
        <strain evidence="2">170</strain>
    </source>
</reference>
<keyword evidence="3" id="KW-1185">Reference proteome</keyword>
<dbReference type="AlphaFoldDB" id="A0A219AR78"/>
<sequence>MAPPSSESCSLEGQTWIWIWTWIWILTWTRLLRPLSFWREMGLGPFSHLGILHQTFCPQLLHTSYLPCRACLRNTFDCLNS</sequence>
<accession>A0A219AR78</accession>
<feature type="transmembrane region" description="Helical" evidence="1">
    <location>
        <begin position="15"/>
        <end position="32"/>
    </location>
</feature>
<proteinExistence type="predicted"/>
<dbReference type="GeneID" id="33936513"/>
<name>A0A219AR78_METCM</name>
<keyword evidence="1" id="KW-0812">Transmembrane</keyword>
<protein>
    <submittedName>
        <fullName evidence="2">Uncharacterized protein</fullName>
    </submittedName>
</protein>
<keyword evidence="1" id="KW-1133">Transmembrane helix</keyword>
<dbReference type="RefSeq" id="XP_022285709.1">
    <property type="nucleotide sequence ID" value="XM_022429264.1"/>
</dbReference>
<dbReference type="EMBL" id="LSBJ02000002">
    <property type="protein sequence ID" value="OWT43270.1"/>
    <property type="molecule type" value="Genomic_DNA"/>
</dbReference>
<evidence type="ECO:0000313" key="2">
    <source>
        <dbReference type="EMBL" id="OWT43270.1"/>
    </source>
</evidence>
<dbReference type="Proteomes" id="UP000078397">
    <property type="component" value="Unassembled WGS sequence"/>
</dbReference>
<gene>
    <name evidence="2" type="ORF">VFPPC_17567</name>
</gene>
<organism evidence="2 3">
    <name type="scientific">Pochonia chlamydosporia 170</name>
    <dbReference type="NCBI Taxonomy" id="1380566"/>
    <lineage>
        <taxon>Eukaryota</taxon>
        <taxon>Fungi</taxon>
        <taxon>Dikarya</taxon>
        <taxon>Ascomycota</taxon>
        <taxon>Pezizomycotina</taxon>
        <taxon>Sordariomycetes</taxon>
        <taxon>Hypocreomycetidae</taxon>
        <taxon>Hypocreales</taxon>
        <taxon>Clavicipitaceae</taxon>
        <taxon>Pochonia</taxon>
    </lineage>
</organism>
<keyword evidence="1" id="KW-0472">Membrane</keyword>
<evidence type="ECO:0000256" key="1">
    <source>
        <dbReference type="SAM" id="Phobius"/>
    </source>
</evidence>